<feature type="compositionally biased region" description="Polar residues" evidence="1">
    <location>
        <begin position="266"/>
        <end position="324"/>
    </location>
</feature>
<dbReference type="Gene3D" id="3.40.50.300">
    <property type="entry name" value="P-loop containing nucleotide triphosphate hydrolases"/>
    <property type="match status" value="1"/>
</dbReference>
<comment type="caution">
    <text evidence="3">The sequence shown here is derived from an EMBL/GenBank/DDBJ whole genome shotgun (WGS) entry which is preliminary data.</text>
</comment>
<dbReference type="EMBL" id="JARKIK010000079">
    <property type="protein sequence ID" value="KAK8726587.1"/>
    <property type="molecule type" value="Genomic_DNA"/>
</dbReference>
<protein>
    <recommendedName>
        <fullName evidence="2">NACHT domain-containing protein</fullName>
    </recommendedName>
</protein>
<feature type="compositionally biased region" description="Polar residues" evidence="1">
    <location>
        <begin position="403"/>
        <end position="412"/>
    </location>
</feature>
<dbReference type="InterPro" id="IPR027417">
    <property type="entry name" value="P-loop_NTPase"/>
</dbReference>
<feature type="domain" description="NACHT" evidence="2">
    <location>
        <begin position="420"/>
        <end position="540"/>
    </location>
</feature>
<feature type="region of interest" description="Disordered" evidence="1">
    <location>
        <begin position="266"/>
        <end position="412"/>
    </location>
</feature>
<dbReference type="PANTHER" id="PTHR46844:SF1">
    <property type="entry name" value="SLR5058 PROTEIN"/>
    <property type="match status" value="1"/>
</dbReference>
<organism evidence="3 4">
    <name type="scientific">Cherax quadricarinatus</name>
    <name type="common">Australian red claw crayfish</name>
    <dbReference type="NCBI Taxonomy" id="27406"/>
    <lineage>
        <taxon>Eukaryota</taxon>
        <taxon>Metazoa</taxon>
        <taxon>Ecdysozoa</taxon>
        <taxon>Arthropoda</taxon>
        <taxon>Crustacea</taxon>
        <taxon>Multicrustacea</taxon>
        <taxon>Malacostraca</taxon>
        <taxon>Eumalacostraca</taxon>
        <taxon>Eucarida</taxon>
        <taxon>Decapoda</taxon>
        <taxon>Pleocyemata</taxon>
        <taxon>Astacidea</taxon>
        <taxon>Parastacoidea</taxon>
        <taxon>Parastacidae</taxon>
        <taxon>Cherax</taxon>
    </lineage>
</organism>
<evidence type="ECO:0000256" key="1">
    <source>
        <dbReference type="SAM" id="MobiDB-lite"/>
    </source>
</evidence>
<dbReference type="InterPro" id="IPR007111">
    <property type="entry name" value="NACHT_NTPase"/>
</dbReference>
<evidence type="ECO:0000313" key="4">
    <source>
        <dbReference type="Proteomes" id="UP001445076"/>
    </source>
</evidence>
<feature type="compositionally biased region" description="Low complexity" evidence="1">
    <location>
        <begin position="376"/>
        <end position="402"/>
    </location>
</feature>
<dbReference type="AlphaFoldDB" id="A0AAW0W8Y7"/>
<name>A0AAW0W8Y7_CHEQU</name>
<dbReference type="PANTHER" id="PTHR46844">
    <property type="entry name" value="SLR5058 PROTEIN"/>
    <property type="match status" value="1"/>
</dbReference>
<feature type="compositionally biased region" description="Low complexity" evidence="1">
    <location>
        <begin position="325"/>
        <end position="368"/>
    </location>
</feature>
<dbReference type="Pfam" id="PF05729">
    <property type="entry name" value="NACHT"/>
    <property type="match status" value="1"/>
</dbReference>
<proteinExistence type="predicted"/>
<dbReference type="Proteomes" id="UP001445076">
    <property type="component" value="Unassembled WGS sequence"/>
</dbReference>
<reference evidence="3 4" key="1">
    <citation type="journal article" date="2024" name="BMC Genomics">
        <title>Genome assembly of redclaw crayfish (Cherax quadricarinatus) provides insights into its immune adaptation and hypoxia tolerance.</title>
        <authorList>
            <person name="Liu Z."/>
            <person name="Zheng J."/>
            <person name="Li H."/>
            <person name="Fang K."/>
            <person name="Wang S."/>
            <person name="He J."/>
            <person name="Zhou D."/>
            <person name="Weng S."/>
            <person name="Chi M."/>
            <person name="Gu Z."/>
            <person name="He J."/>
            <person name="Li F."/>
            <person name="Wang M."/>
        </authorList>
    </citation>
    <scope>NUCLEOTIDE SEQUENCE [LARGE SCALE GENOMIC DNA]</scope>
    <source>
        <strain evidence="3">ZL_2023a</strain>
    </source>
</reference>
<evidence type="ECO:0000259" key="2">
    <source>
        <dbReference type="PROSITE" id="PS50837"/>
    </source>
</evidence>
<dbReference type="PROSITE" id="PS50837">
    <property type="entry name" value="NACHT"/>
    <property type="match status" value="1"/>
</dbReference>
<evidence type="ECO:0000313" key="3">
    <source>
        <dbReference type="EMBL" id="KAK8726587.1"/>
    </source>
</evidence>
<accession>A0AAW0W8Y7</accession>
<sequence length="1141" mass="128915">MMDDSSKEDLNGYRLVKVITFCGRKVLYKIFLCGTQDKLPNMTLKDYLISLQRENVLKIFNNTQNRMIDKNTDGSLFDVSLLYLSIKVACKDVAPYNDQVWFTPSAEMEYYITAIKNMRNDFLHGQLTFTDEDYFKHMKKLREVLTGCLKTSGERYGLDDTQVVKDIMQMDDDLDRIMNEILGEDDILTYCSDEMKSLMINDSCHKLKEIFQSLSYVYPVSFITNDLQLKVDQIFVELEVTQGKRGGEGEHIDHRDLLRLIQTTAAPSSTSNDSQQQYQTTAAPSSTCSDSQQQYQTTAAPSSTSIDSQQQYQTTAAPSSTSIDSQQQYQTTAAPSSTSTDSQQQYQTTAAPSSTSTDSQQQYQTTAAPSSTSIDSQQQYQTTAAPSSTSTDSQQQYQTTAAPSSTSIDSQQHITSTRPQILLLEGLAGSGKTTLTKLIIDEWIKDGRGNIYGLDNYELLLWVQCRDPTMTSYQELLERLIPDVSIKFRKILPRLMKLCKLLIIVDGLDEDNQNSRNLINSLLHEFNYCSHIAFLCTSRPEKVDNFRKTIPKEYSVKHALLHGIYKEKLVKFVHLNHQQITKQTGNNRNTEELVRKVKDLKGLDEHLRLPMNLIVMIYIWDHDPDKLNLTSVTHTELYHNIHDLCKERLIERLLSHDDTKNVDVRDLKSKVNQILINIYKTALESLACDQLTLEVETVDNLITACKQLCLPHKEVLSAFLCLRPTWTFQGIKERYSTPHKGIQDYFAALYIVRNLINNSHYSTSTITPATPATRVGILRVLKQSVRSVGGTSTVSIKKVLKQTVRSANVDMSKYQNVLVHVAGLLYLLLEQIPKAPAREVANLLRKSGMKDNEDWLSLLENTKISPVTAKEISPFFNIEQTINVKDNRVRSYTALLPHLRSCEVMIDIQGDPGVLPDLPDLLGALTNHHCTYLRLQHHYYHAETTITSDNLLQVLQSRNHLEVFRGYLTGTTTLEDCTKLRRLHLAVVSDDHARCLLPQLHHTVTSALPQLEWLSVRVAASVSPAALMSLPSTQRVALELTGVSDTIVSHACDVAQELQPPGGYWVIWCRPSTVTEEGIQDMISSLHHHTVNVVYGLTVLTSATITQQQQHQLVTMAQTTLNCELTIYANSNESDELEKSS</sequence>
<dbReference type="SUPFAM" id="SSF52540">
    <property type="entry name" value="P-loop containing nucleoside triphosphate hydrolases"/>
    <property type="match status" value="1"/>
</dbReference>
<gene>
    <name evidence="3" type="ORF">OTU49_010327</name>
</gene>
<keyword evidence="4" id="KW-1185">Reference proteome</keyword>